<protein>
    <submittedName>
        <fullName evidence="1">Uncharacterized protein</fullName>
    </submittedName>
</protein>
<dbReference type="EMBL" id="CM047902">
    <property type="protein sequence ID" value="KAJ0095392.1"/>
    <property type="molecule type" value="Genomic_DNA"/>
</dbReference>
<reference evidence="2" key="1">
    <citation type="journal article" date="2023" name="G3 (Bethesda)">
        <title>Genome assembly and association tests identify interacting loci associated with vigor, precocity, and sex in interspecific pistachio rootstocks.</title>
        <authorList>
            <person name="Palmer W."/>
            <person name="Jacygrad E."/>
            <person name="Sagayaradj S."/>
            <person name="Cavanaugh K."/>
            <person name="Han R."/>
            <person name="Bertier L."/>
            <person name="Beede B."/>
            <person name="Kafkas S."/>
            <person name="Golino D."/>
            <person name="Preece J."/>
            <person name="Michelmore R."/>
        </authorList>
    </citation>
    <scope>NUCLEOTIDE SEQUENCE [LARGE SCALE GENOMIC DNA]</scope>
</reference>
<keyword evidence="2" id="KW-1185">Reference proteome</keyword>
<accession>A0ACC1B956</accession>
<organism evidence="1 2">
    <name type="scientific">Pistacia atlantica</name>
    <dbReference type="NCBI Taxonomy" id="434234"/>
    <lineage>
        <taxon>Eukaryota</taxon>
        <taxon>Viridiplantae</taxon>
        <taxon>Streptophyta</taxon>
        <taxon>Embryophyta</taxon>
        <taxon>Tracheophyta</taxon>
        <taxon>Spermatophyta</taxon>
        <taxon>Magnoliopsida</taxon>
        <taxon>eudicotyledons</taxon>
        <taxon>Gunneridae</taxon>
        <taxon>Pentapetalae</taxon>
        <taxon>rosids</taxon>
        <taxon>malvids</taxon>
        <taxon>Sapindales</taxon>
        <taxon>Anacardiaceae</taxon>
        <taxon>Pistacia</taxon>
    </lineage>
</organism>
<evidence type="ECO:0000313" key="1">
    <source>
        <dbReference type="EMBL" id="KAJ0095392.1"/>
    </source>
</evidence>
<sequence length="784" mass="90817">MKFGKEFKKQKVPEWTDAYMDYNGLKRILGEILQYKQSKQPPTPMRARHQKLKLRRTFSGLHARSGNLVNSGDIEEQVIDVSTSPRDGSGSGHFYKTNFLRQSEQGGEIEVMFFRKLDQELNKVNNFYYDKVKAVLDEATELNKQMDALIALRIKVEGKPPPADNAASMPLRSSTSSTARIRRTEQPVEPGVEMICRSPLEELGESRSGDAALIHESENADTKVEVDMNDNCRGGCSSGDPEVGPVRTTNYSSDSQEKENLYKCKEDSLEILEHVKINNTLESPLSTLKGVFKDSKDDELRFKKEELKEAEDRLKAVFIEFYRKLLLLKHYSFMNLAAFSKIMKKYEKISFRRASRSYMKIVDNSYIGSCDEVNALLERVETTFINHFSNSNRRKGMKLLRPKAKREKHKVTFLSGFFSGCSIALIVAIVLRIEALNLMDKKEGAFLFGYVVLHMLMYAADIYFWRRYRVNYPFILGLKQGTELGYREVFLLSTGSFCFLPVLQTVIVLLFCPFNIIYRSSRFFFLKSLFRCVCAPLYKVTLPDFLLADNLTSQVQALRSIELYVCYYGLGEYSERQNKCHSHGIYNVFYFVIAVIPFWLRFLQCLRRLCEEKDAVQGYNGLKYFLIIIAVLIRTAFELKKGTNWLVFALISSAIATAMSTYWDIVVDWGLLRRRSKNPYLRDKLVISHRSVYFAAVVLNILLRVAWMQLVLEFKLHSLNRMTITTVISCLETIRRGIWNFFRYFTTSDIRLENEHLNNVGKYRAFKSVPLPFCYYNEEEDKDD</sequence>
<name>A0ACC1B956_9ROSI</name>
<gene>
    <name evidence="1" type="ORF">Patl1_16796</name>
</gene>
<evidence type="ECO:0000313" key="2">
    <source>
        <dbReference type="Proteomes" id="UP001164250"/>
    </source>
</evidence>
<dbReference type="Proteomes" id="UP001164250">
    <property type="component" value="Chromosome 6"/>
</dbReference>
<comment type="caution">
    <text evidence="1">The sequence shown here is derived from an EMBL/GenBank/DDBJ whole genome shotgun (WGS) entry which is preliminary data.</text>
</comment>
<proteinExistence type="predicted"/>